<dbReference type="GO" id="GO:0016705">
    <property type="term" value="F:oxidoreductase activity, acting on paired donors, with incorporation or reduction of molecular oxygen"/>
    <property type="evidence" value="ECO:0007669"/>
    <property type="project" value="InterPro"/>
</dbReference>
<keyword evidence="2" id="KW-0560">Oxidoreductase</keyword>
<reference evidence="3 4" key="1">
    <citation type="journal article" date="2018" name="Gigascience">
        <title>Genomes of trombidid mites reveal novel predicted allergens and laterally-transferred genes associated with secondary metabolism.</title>
        <authorList>
            <person name="Dong X."/>
            <person name="Chaisiri K."/>
            <person name="Xia D."/>
            <person name="Armstrong S.D."/>
            <person name="Fang Y."/>
            <person name="Donnelly M.J."/>
            <person name="Kadowaki T."/>
            <person name="McGarry J.W."/>
            <person name="Darby A.C."/>
            <person name="Makepeace B.L."/>
        </authorList>
    </citation>
    <scope>NUCLEOTIDE SEQUENCE [LARGE SCALE GENOMIC DNA]</scope>
    <source>
        <strain evidence="3">UoL-UT</strain>
    </source>
</reference>
<dbReference type="OrthoDB" id="6504004at2759"/>
<organism evidence="3 4">
    <name type="scientific">Leptotrombidium deliense</name>
    <dbReference type="NCBI Taxonomy" id="299467"/>
    <lineage>
        <taxon>Eukaryota</taxon>
        <taxon>Metazoa</taxon>
        <taxon>Ecdysozoa</taxon>
        <taxon>Arthropoda</taxon>
        <taxon>Chelicerata</taxon>
        <taxon>Arachnida</taxon>
        <taxon>Acari</taxon>
        <taxon>Acariformes</taxon>
        <taxon>Trombidiformes</taxon>
        <taxon>Prostigmata</taxon>
        <taxon>Anystina</taxon>
        <taxon>Parasitengona</taxon>
        <taxon>Trombiculoidea</taxon>
        <taxon>Trombiculidae</taxon>
        <taxon>Leptotrombidium</taxon>
    </lineage>
</organism>
<dbReference type="AlphaFoldDB" id="A0A443RTV0"/>
<dbReference type="Pfam" id="PF00067">
    <property type="entry name" value="p450"/>
    <property type="match status" value="1"/>
</dbReference>
<evidence type="ECO:0000256" key="2">
    <source>
        <dbReference type="ARBA" id="ARBA00023033"/>
    </source>
</evidence>
<comment type="similarity">
    <text evidence="1">Belongs to the cytochrome P450 family.</text>
</comment>
<dbReference type="InterPro" id="IPR001128">
    <property type="entry name" value="Cyt_P450"/>
</dbReference>
<dbReference type="VEuPathDB" id="VectorBase:LDEU013254"/>
<evidence type="ECO:0000313" key="4">
    <source>
        <dbReference type="Proteomes" id="UP000288716"/>
    </source>
</evidence>
<accession>A0A443RTV0</accession>
<dbReference type="GO" id="GO:0004497">
    <property type="term" value="F:monooxygenase activity"/>
    <property type="evidence" value="ECO:0007669"/>
    <property type="project" value="UniProtKB-KW"/>
</dbReference>
<keyword evidence="4" id="KW-1185">Reference proteome</keyword>
<dbReference type="SUPFAM" id="SSF48264">
    <property type="entry name" value="Cytochrome P450"/>
    <property type="match status" value="1"/>
</dbReference>
<dbReference type="EMBL" id="NCKV01034381">
    <property type="protein sequence ID" value="RWS18786.1"/>
    <property type="molecule type" value="Genomic_DNA"/>
</dbReference>
<feature type="non-terminal residue" evidence="3">
    <location>
        <position position="42"/>
    </location>
</feature>
<gene>
    <name evidence="3" type="ORF">B4U80_09082</name>
</gene>
<sequence>MDRVVQDDCILGDTGIKLEKGTIVNIPFYAVHHDPKFFAEPD</sequence>
<evidence type="ECO:0000256" key="1">
    <source>
        <dbReference type="ARBA" id="ARBA00010617"/>
    </source>
</evidence>
<protein>
    <submittedName>
        <fullName evidence="3">Cytochrome P450 3A8-like isoform X1</fullName>
    </submittedName>
</protein>
<name>A0A443RTV0_9ACAR</name>
<comment type="caution">
    <text evidence="3">The sequence shown here is derived from an EMBL/GenBank/DDBJ whole genome shotgun (WGS) entry which is preliminary data.</text>
</comment>
<proteinExistence type="inferred from homology"/>
<dbReference type="GO" id="GO:0020037">
    <property type="term" value="F:heme binding"/>
    <property type="evidence" value="ECO:0007669"/>
    <property type="project" value="InterPro"/>
</dbReference>
<dbReference type="InterPro" id="IPR036396">
    <property type="entry name" value="Cyt_P450_sf"/>
</dbReference>
<keyword evidence="2" id="KW-0503">Monooxygenase</keyword>
<dbReference type="GO" id="GO:0005506">
    <property type="term" value="F:iron ion binding"/>
    <property type="evidence" value="ECO:0007669"/>
    <property type="project" value="InterPro"/>
</dbReference>
<evidence type="ECO:0000313" key="3">
    <source>
        <dbReference type="EMBL" id="RWS18786.1"/>
    </source>
</evidence>
<dbReference type="Gene3D" id="1.10.630.10">
    <property type="entry name" value="Cytochrome P450"/>
    <property type="match status" value="1"/>
</dbReference>
<dbReference type="Proteomes" id="UP000288716">
    <property type="component" value="Unassembled WGS sequence"/>
</dbReference>